<feature type="compositionally biased region" description="Low complexity" evidence="3">
    <location>
        <begin position="54"/>
        <end position="70"/>
    </location>
</feature>
<organism evidence="6 7">
    <name type="scientific">Planomonospora corallina</name>
    <dbReference type="NCBI Taxonomy" id="1806052"/>
    <lineage>
        <taxon>Bacteria</taxon>
        <taxon>Bacillati</taxon>
        <taxon>Actinomycetota</taxon>
        <taxon>Actinomycetes</taxon>
        <taxon>Streptosporangiales</taxon>
        <taxon>Streptosporangiaceae</taxon>
        <taxon>Planomonospora</taxon>
    </lineage>
</organism>
<evidence type="ECO:0000313" key="7">
    <source>
        <dbReference type="Proteomes" id="UP001595850"/>
    </source>
</evidence>
<dbReference type="Gene3D" id="3.20.20.370">
    <property type="entry name" value="Glycoside hydrolase/deacetylase"/>
    <property type="match status" value="1"/>
</dbReference>
<gene>
    <name evidence="6" type="ORF">ACFOWE_12280</name>
</gene>
<comment type="caution">
    <text evidence="6">The sequence shown here is derived from an EMBL/GenBank/DDBJ whole genome shotgun (WGS) entry which is preliminary data.</text>
</comment>
<feature type="signal peptide" evidence="4">
    <location>
        <begin position="1"/>
        <end position="22"/>
    </location>
</feature>
<dbReference type="InterPro" id="IPR050248">
    <property type="entry name" value="Polysacc_deacetylase_ArnD"/>
</dbReference>
<dbReference type="Pfam" id="PF01522">
    <property type="entry name" value="Polysacc_deac_1"/>
    <property type="match status" value="1"/>
</dbReference>
<dbReference type="SUPFAM" id="SSF88713">
    <property type="entry name" value="Glycoside hydrolase/deacetylase"/>
    <property type="match status" value="1"/>
</dbReference>
<protein>
    <submittedName>
        <fullName evidence="6">Polysaccharide deacetylase family protein</fullName>
        <ecNumber evidence="6">3.-.-.-</ecNumber>
    </submittedName>
</protein>
<dbReference type="InterPro" id="IPR011330">
    <property type="entry name" value="Glyco_hydro/deAcase_b/a-brl"/>
</dbReference>
<dbReference type="RefSeq" id="WP_377287396.1">
    <property type="nucleotide sequence ID" value="NZ_JBHSBM010000016.1"/>
</dbReference>
<keyword evidence="1" id="KW-0479">Metal-binding</keyword>
<evidence type="ECO:0000313" key="6">
    <source>
        <dbReference type="EMBL" id="MFC4059079.1"/>
    </source>
</evidence>
<name>A0ABV8I832_9ACTN</name>
<evidence type="ECO:0000256" key="4">
    <source>
        <dbReference type="SAM" id="SignalP"/>
    </source>
</evidence>
<evidence type="ECO:0000256" key="1">
    <source>
        <dbReference type="ARBA" id="ARBA00022723"/>
    </source>
</evidence>
<evidence type="ECO:0000256" key="3">
    <source>
        <dbReference type="SAM" id="MobiDB-lite"/>
    </source>
</evidence>
<dbReference type="PANTHER" id="PTHR10587">
    <property type="entry name" value="GLYCOSYL TRANSFERASE-RELATED"/>
    <property type="match status" value="1"/>
</dbReference>
<feature type="domain" description="NodB homology" evidence="5">
    <location>
        <begin position="81"/>
        <end position="254"/>
    </location>
</feature>
<proteinExistence type="predicted"/>
<dbReference type="EMBL" id="JBHSBM010000016">
    <property type="protein sequence ID" value="MFC4059079.1"/>
    <property type="molecule type" value="Genomic_DNA"/>
</dbReference>
<dbReference type="Proteomes" id="UP001595850">
    <property type="component" value="Unassembled WGS sequence"/>
</dbReference>
<dbReference type="PROSITE" id="PS51677">
    <property type="entry name" value="NODB"/>
    <property type="match status" value="1"/>
</dbReference>
<evidence type="ECO:0000256" key="2">
    <source>
        <dbReference type="ARBA" id="ARBA00022801"/>
    </source>
</evidence>
<dbReference type="PANTHER" id="PTHR10587:SF133">
    <property type="entry name" value="CHITIN DEACETYLASE 1-RELATED"/>
    <property type="match status" value="1"/>
</dbReference>
<keyword evidence="7" id="KW-1185">Reference proteome</keyword>
<accession>A0ABV8I832</accession>
<dbReference type="CDD" id="cd10954">
    <property type="entry name" value="CE4_CtAXE_like"/>
    <property type="match status" value="1"/>
</dbReference>
<dbReference type="EC" id="3.-.-.-" evidence="6"/>
<evidence type="ECO:0000259" key="5">
    <source>
        <dbReference type="PROSITE" id="PS51677"/>
    </source>
</evidence>
<feature type="compositionally biased region" description="Pro residues" evidence="3">
    <location>
        <begin position="44"/>
        <end position="53"/>
    </location>
</feature>
<dbReference type="InterPro" id="IPR002509">
    <property type="entry name" value="NODB_dom"/>
</dbReference>
<reference evidence="7" key="1">
    <citation type="journal article" date="2019" name="Int. J. Syst. Evol. Microbiol.">
        <title>The Global Catalogue of Microorganisms (GCM) 10K type strain sequencing project: providing services to taxonomists for standard genome sequencing and annotation.</title>
        <authorList>
            <consortium name="The Broad Institute Genomics Platform"/>
            <consortium name="The Broad Institute Genome Sequencing Center for Infectious Disease"/>
            <person name="Wu L."/>
            <person name="Ma J."/>
        </authorList>
    </citation>
    <scope>NUCLEOTIDE SEQUENCE [LARGE SCALE GENOMIC DNA]</scope>
    <source>
        <strain evidence="7">TBRC 4489</strain>
    </source>
</reference>
<keyword evidence="4" id="KW-0732">Signal</keyword>
<dbReference type="PROSITE" id="PS51257">
    <property type="entry name" value="PROKAR_LIPOPROTEIN"/>
    <property type="match status" value="1"/>
</dbReference>
<feature type="region of interest" description="Disordered" evidence="3">
    <location>
        <begin position="35"/>
        <end position="70"/>
    </location>
</feature>
<sequence>MPRPTAVLAVAALMAACGAAQAGSAGSAAADAPTASAARSPLPDTVPPAPPAAPSAAPTAAAGPALSVSAADESPDCRRVKCVALTFDDGPGRHTGTLLRHLAKHDARATFFVVGRNAAADPGAVRRTAEAGHEIGNHSWSHRDLTRLSDSGIRADLARADRAIEKATGAAPELFRPPYGALDAGVRKQAGRPVVLWSVDTLDWRYRDSATVARRAVKGAKPGAVILFHDIHPTTVKAIPEVLKSLSKRGYHFVTVSGLFRGKPPKLVHSGAPRAAGSR</sequence>
<keyword evidence="2 6" id="KW-0378">Hydrolase</keyword>
<feature type="chain" id="PRO_5046870836" evidence="4">
    <location>
        <begin position="23"/>
        <end position="279"/>
    </location>
</feature>
<dbReference type="GO" id="GO:0016787">
    <property type="term" value="F:hydrolase activity"/>
    <property type="evidence" value="ECO:0007669"/>
    <property type="project" value="UniProtKB-KW"/>
</dbReference>